<dbReference type="InterPro" id="IPR050289">
    <property type="entry name" value="TorD/DmsD_chaperones"/>
</dbReference>
<keyword evidence="3" id="KW-1185">Reference proteome</keyword>
<dbReference type="SUPFAM" id="SSF89155">
    <property type="entry name" value="TorD-like"/>
    <property type="match status" value="1"/>
</dbReference>
<keyword evidence="1" id="KW-0143">Chaperone</keyword>
<dbReference type="Proteomes" id="UP000225548">
    <property type="component" value="Unassembled WGS sequence"/>
</dbReference>
<dbReference type="InterPro" id="IPR020945">
    <property type="entry name" value="DMSO/NO3_reduct_chaperone"/>
</dbReference>
<evidence type="ECO:0000313" key="2">
    <source>
        <dbReference type="EMBL" id="PFG34401.1"/>
    </source>
</evidence>
<dbReference type="Pfam" id="PF02613">
    <property type="entry name" value="Nitrate_red_del"/>
    <property type="match status" value="1"/>
</dbReference>
<dbReference type="PANTHER" id="PTHR34227">
    <property type="entry name" value="CHAPERONE PROTEIN YCDY"/>
    <property type="match status" value="1"/>
</dbReference>
<name>A0A2A9E774_9MICO</name>
<accession>A0A2A9E774</accession>
<dbReference type="Gene3D" id="1.10.3480.10">
    <property type="entry name" value="TorD-like"/>
    <property type="match status" value="1"/>
</dbReference>
<comment type="caution">
    <text evidence="2">The sequence shown here is derived from an EMBL/GenBank/DDBJ whole genome shotgun (WGS) entry which is preliminary data.</text>
</comment>
<organism evidence="2 3">
    <name type="scientific">Sanguibacter antarcticus</name>
    <dbReference type="NCBI Taxonomy" id="372484"/>
    <lineage>
        <taxon>Bacteria</taxon>
        <taxon>Bacillati</taxon>
        <taxon>Actinomycetota</taxon>
        <taxon>Actinomycetes</taxon>
        <taxon>Micrococcales</taxon>
        <taxon>Sanguibacteraceae</taxon>
        <taxon>Sanguibacter</taxon>
    </lineage>
</organism>
<gene>
    <name evidence="2" type="ORF">ATL42_2311</name>
</gene>
<dbReference type="InterPro" id="IPR036411">
    <property type="entry name" value="TorD-like_sf"/>
</dbReference>
<reference evidence="2 3" key="1">
    <citation type="submission" date="2017-10" db="EMBL/GenBank/DDBJ databases">
        <title>Sequencing the genomes of 1000 actinobacteria strains.</title>
        <authorList>
            <person name="Klenk H.-P."/>
        </authorList>
    </citation>
    <scope>NUCLEOTIDE SEQUENCE [LARGE SCALE GENOMIC DNA]</scope>
    <source>
        <strain evidence="2 3">DSM 18966</strain>
    </source>
</reference>
<sequence>MNAVTSVTCTVSDLLEDRAGLADDLDRTAAVFTTLSRVLLAPPLEEVLGQLRDEDLLAQWPSLPSPETRDGVRQLIEAASTGEDARDVRRDFTRLFVGPERMPAAPYESVHRSKDRLIFEQDTFLVRAAYAEFGLAAPRLNQEPDDHIGLETGFVAELCVRGLDALDTQDDTELLRLVTGIATFLDEHLLAWGPQCFTLVESEAATCFYRGVGLLGLGALADAERTFRS</sequence>
<dbReference type="AlphaFoldDB" id="A0A2A9E774"/>
<evidence type="ECO:0000313" key="3">
    <source>
        <dbReference type="Proteomes" id="UP000225548"/>
    </source>
</evidence>
<evidence type="ECO:0000256" key="1">
    <source>
        <dbReference type="ARBA" id="ARBA00023186"/>
    </source>
</evidence>
<protein>
    <submittedName>
        <fullName evidence="2">Tat proofreading chaperone TorD</fullName>
    </submittedName>
</protein>
<dbReference type="PANTHER" id="PTHR34227:SF1">
    <property type="entry name" value="DIMETHYL SULFOXIDE REDUCTASE CHAPERONE-RELATED"/>
    <property type="match status" value="1"/>
</dbReference>
<dbReference type="EMBL" id="PDJG01000001">
    <property type="protein sequence ID" value="PFG34401.1"/>
    <property type="molecule type" value="Genomic_DNA"/>
</dbReference>
<proteinExistence type="predicted"/>
<dbReference type="OrthoDB" id="9795302at2"/>